<dbReference type="Proteomes" id="UP000789508">
    <property type="component" value="Unassembled WGS sequence"/>
</dbReference>
<keyword evidence="2" id="KW-1185">Reference proteome</keyword>
<accession>A0A9N9H014</accession>
<comment type="caution">
    <text evidence="1">The sequence shown here is derived from an EMBL/GenBank/DDBJ whole genome shotgun (WGS) entry which is preliminary data.</text>
</comment>
<name>A0A9N9H014_9GLOM</name>
<dbReference type="EMBL" id="CAJVPS010008341">
    <property type="protein sequence ID" value="CAG8642490.1"/>
    <property type="molecule type" value="Genomic_DNA"/>
</dbReference>
<protein>
    <submittedName>
        <fullName evidence="1">9511_t:CDS:1</fullName>
    </submittedName>
</protein>
<dbReference type="AlphaFoldDB" id="A0A9N9H014"/>
<evidence type="ECO:0000313" key="1">
    <source>
        <dbReference type="EMBL" id="CAG8642490.1"/>
    </source>
</evidence>
<organism evidence="1 2">
    <name type="scientific">Ambispora leptoticha</name>
    <dbReference type="NCBI Taxonomy" id="144679"/>
    <lineage>
        <taxon>Eukaryota</taxon>
        <taxon>Fungi</taxon>
        <taxon>Fungi incertae sedis</taxon>
        <taxon>Mucoromycota</taxon>
        <taxon>Glomeromycotina</taxon>
        <taxon>Glomeromycetes</taxon>
        <taxon>Archaeosporales</taxon>
        <taxon>Ambisporaceae</taxon>
        <taxon>Ambispora</taxon>
    </lineage>
</organism>
<evidence type="ECO:0000313" key="2">
    <source>
        <dbReference type="Proteomes" id="UP000789508"/>
    </source>
</evidence>
<sequence length="223" mass="25061">MTTIDSADNTANKSTTTIDVADNTTTKKSMTTANIADSTTTTSATSTTETQSAITQGSLITIWVLLEGKSSATKLFVDSNEFLSQNPDLDDFKNLLIKRFKNLSHVEPVDLEIYDFKDISQTLLSDTSLRTLNTSADSPLFVSNSWAMLRDAATKKFEHLITSDFYFVVQDDTAEEIDNEFQFNNLMSRTPRNNFDECILNLKVQIKGKKSYGDWKIKEVFED</sequence>
<gene>
    <name evidence="1" type="ORF">ALEPTO_LOCUS9755</name>
</gene>
<dbReference type="OrthoDB" id="2367745at2759"/>
<feature type="non-terminal residue" evidence="1">
    <location>
        <position position="223"/>
    </location>
</feature>
<reference evidence="1" key="1">
    <citation type="submission" date="2021-06" db="EMBL/GenBank/DDBJ databases">
        <authorList>
            <person name="Kallberg Y."/>
            <person name="Tangrot J."/>
            <person name="Rosling A."/>
        </authorList>
    </citation>
    <scope>NUCLEOTIDE SEQUENCE</scope>
    <source>
        <strain evidence="1">FL130A</strain>
    </source>
</reference>
<proteinExistence type="predicted"/>